<evidence type="ECO:0000256" key="2">
    <source>
        <dbReference type="ARBA" id="ARBA00022801"/>
    </source>
</evidence>
<dbReference type="InterPro" id="IPR051400">
    <property type="entry name" value="HAD-like_hydrolase"/>
</dbReference>
<protein>
    <submittedName>
        <fullName evidence="4">Haloacid dehalogenase</fullName>
    </submittedName>
</protein>
<comment type="caution">
    <text evidence="4">The sequence shown here is derived from an EMBL/GenBank/DDBJ whole genome shotgun (WGS) entry which is preliminary data.</text>
</comment>
<dbReference type="SFLD" id="SFLDG01129">
    <property type="entry name" value="C1.5:_HAD__Beta-PGM__Phosphata"/>
    <property type="match status" value="1"/>
</dbReference>
<dbReference type="InterPro" id="IPR023214">
    <property type="entry name" value="HAD_sf"/>
</dbReference>
<sequence length="229" mass="26389">MIFFDLDDTLHDHLRPFAQAIECVFPDLSETFSSIEEVYKGFRAASDLLWKQYDANELSLGELRIQRIIIALKAFKSNINREQAVQFQNRYEVQSTNLKLFPEVPKLLTDLKQKGYLLGILSNGPTTHQLNKIKALELDRFVPRNFIFISNAVGIAKPDPHIFNLVSRKVNCLPEEILYIGDTWENDVVASIEGGWQAIWFNHRRREPGSEHQPFAVVESLSEIVDLLY</sequence>
<dbReference type="InterPro" id="IPR006439">
    <property type="entry name" value="HAD-SF_hydro_IA"/>
</dbReference>
<dbReference type="SUPFAM" id="SSF56784">
    <property type="entry name" value="HAD-like"/>
    <property type="match status" value="1"/>
</dbReference>
<gene>
    <name evidence="4" type="ORF">GCM10011391_03190</name>
</gene>
<dbReference type="RefSeq" id="WP_188688160.1">
    <property type="nucleotide sequence ID" value="NZ_BMIR01000001.1"/>
</dbReference>
<dbReference type="EMBL" id="BMIR01000001">
    <property type="protein sequence ID" value="GGE28047.1"/>
    <property type="molecule type" value="Genomic_DNA"/>
</dbReference>
<dbReference type="Gene3D" id="3.40.50.1000">
    <property type="entry name" value="HAD superfamily/HAD-like"/>
    <property type="match status" value="1"/>
</dbReference>
<accession>A0A8J2VJS5</accession>
<keyword evidence="2" id="KW-0378">Hydrolase</keyword>
<dbReference type="InterPro" id="IPR036412">
    <property type="entry name" value="HAD-like_sf"/>
</dbReference>
<dbReference type="GO" id="GO:0044281">
    <property type="term" value="P:small molecule metabolic process"/>
    <property type="evidence" value="ECO:0007669"/>
    <property type="project" value="UniProtKB-ARBA"/>
</dbReference>
<dbReference type="Gene3D" id="1.20.120.710">
    <property type="entry name" value="Haloacid dehalogenase hydrolase-like domain"/>
    <property type="match status" value="1"/>
</dbReference>
<organism evidence="4 5">
    <name type="scientific">Pullulanibacillus camelliae</name>
    <dbReference type="NCBI Taxonomy" id="1707096"/>
    <lineage>
        <taxon>Bacteria</taxon>
        <taxon>Bacillati</taxon>
        <taxon>Bacillota</taxon>
        <taxon>Bacilli</taxon>
        <taxon>Bacillales</taxon>
        <taxon>Sporolactobacillaceae</taxon>
        <taxon>Pullulanibacillus</taxon>
    </lineage>
</organism>
<evidence type="ECO:0000313" key="5">
    <source>
        <dbReference type="Proteomes" id="UP000628775"/>
    </source>
</evidence>
<evidence type="ECO:0000256" key="3">
    <source>
        <dbReference type="ARBA" id="ARBA00022842"/>
    </source>
</evidence>
<dbReference type="PRINTS" id="PR00413">
    <property type="entry name" value="HADHALOGNASE"/>
</dbReference>
<dbReference type="SFLD" id="SFLDS00003">
    <property type="entry name" value="Haloacid_Dehalogenase"/>
    <property type="match status" value="1"/>
</dbReference>
<name>A0A8J2VJS5_9BACL</name>
<dbReference type="NCBIfam" id="TIGR01549">
    <property type="entry name" value="HAD-SF-IA-v1"/>
    <property type="match status" value="1"/>
</dbReference>
<keyword evidence="3" id="KW-0460">Magnesium</keyword>
<reference evidence="4" key="2">
    <citation type="submission" date="2020-09" db="EMBL/GenBank/DDBJ databases">
        <authorList>
            <person name="Sun Q."/>
            <person name="Zhou Y."/>
        </authorList>
    </citation>
    <scope>NUCLEOTIDE SEQUENCE</scope>
    <source>
        <strain evidence="4">CGMCC 1.15371</strain>
    </source>
</reference>
<dbReference type="Proteomes" id="UP000628775">
    <property type="component" value="Unassembled WGS sequence"/>
</dbReference>
<reference evidence="4" key="1">
    <citation type="journal article" date="2014" name="Int. J. Syst. Evol. Microbiol.">
        <title>Complete genome sequence of Corynebacterium casei LMG S-19264T (=DSM 44701T), isolated from a smear-ripened cheese.</title>
        <authorList>
            <consortium name="US DOE Joint Genome Institute (JGI-PGF)"/>
            <person name="Walter F."/>
            <person name="Albersmeier A."/>
            <person name="Kalinowski J."/>
            <person name="Ruckert C."/>
        </authorList>
    </citation>
    <scope>NUCLEOTIDE SEQUENCE</scope>
    <source>
        <strain evidence="4">CGMCC 1.15371</strain>
    </source>
</reference>
<comment type="cofactor">
    <cofactor evidence="1">
        <name>Mg(2+)</name>
        <dbReference type="ChEBI" id="CHEBI:18420"/>
    </cofactor>
</comment>
<evidence type="ECO:0000313" key="4">
    <source>
        <dbReference type="EMBL" id="GGE28047.1"/>
    </source>
</evidence>
<evidence type="ECO:0000256" key="1">
    <source>
        <dbReference type="ARBA" id="ARBA00001946"/>
    </source>
</evidence>
<keyword evidence="5" id="KW-1185">Reference proteome</keyword>
<dbReference type="GO" id="GO:0016787">
    <property type="term" value="F:hydrolase activity"/>
    <property type="evidence" value="ECO:0007669"/>
    <property type="project" value="UniProtKB-KW"/>
</dbReference>
<dbReference type="AlphaFoldDB" id="A0A8J2VJS5"/>
<dbReference type="PANTHER" id="PTHR46470">
    <property type="entry name" value="N-ACYLNEURAMINATE-9-PHOSPHATASE"/>
    <property type="match status" value="1"/>
</dbReference>
<dbReference type="Pfam" id="PF00702">
    <property type="entry name" value="Hydrolase"/>
    <property type="match status" value="1"/>
</dbReference>
<proteinExistence type="predicted"/>